<dbReference type="AlphaFoldDB" id="A0A3P1SW31"/>
<dbReference type="PANTHER" id="PTHR30055">
    <property type="entry name" value="HTH-TYPE TRANSCRIPTIONAL REGULATOR RUTR"/>
    <property type="match status" value="1"/>
</dbReference>
<evidence type="ECO:0000313" key="8">
    <source>
        <dbReference type="Proteomes" id="UP000267535"/>
    </source>
</evidence>
<dbReference type="InterPro" id="IPR001647">
    <property type="entry name" value="HTH_TetR"/>
</dbReference>
<comment type="caution">
    <text evidence="7">The sequence shown here is derived from an EMBL/GenBank/DDBJ whole genome shotgun (WGS) entry which is preliminary data.</text>
</comment>
<dbReference type="EMBL" id="RQXV01000001">
    <property type="protein sequence ID" value="RRD01238.1"/>
    <property type="molecule type" value="Genomic_DNA"/>
</dbReference>
<dbReference type="InterPro" id="IPR041669">
    <property type="entry name" value="TetR_C_15"/>
</dbReference>
<evidence type="ECO:0000256" key="5">
    <source>
        <dbReference type="SAM" id="MobiDB-lite"/>
    </source>
</evidence>
<evidence type="ECO:0000259" key="6">
    <source>
        <dbReference type="PROSITE" id="PS50977"/>
    </source>
</evidence>
<dbReference type="Proteomes" id="UP000267535">
    <property type="component" value="Unassembled WGS sequence"/>
</dbReference>
<dbReference type="PRINTS" id="PR00455">
    <property type="entry name" value="HTHTETR"/>
</dbReference>
<accession>A0A3P1SW31</accession>
<evidence type="ECO:0000256" key="3">
    <source>
        <dbReference type="ARBA" id="ARBA00023163"/>
    </source>
</evidence>
<organism evidence="7 8">
    <name type="scientific">Amphritea balenae</name>
    <dbReference type="NCBI Taxonomy" id="452629"/>
    <lineage>
        <taxon>Bacteria</taxon>
        <taxon>Pseudomonadati</taxon>
        <taxon>Pseudomonadota</taxon>
        <taxon>Gammaproteobacteria</taxon>
        <taxon>Oceanospirillales</taxon>
        <taxon>Oceanospirillaceae</taxon>
        <taxon>Amphritea</taxon>
    </lineage>
</organism>
<feature type="region of interest" description="Disordered" evidence="5">
    <location>
        <begin position="1"/>
        <end position="34"/>
    </location>
</feature>
<evidence type="ECO:0000313" key="7">
    <source>
        <dbReference type="EMBL" id="RRD01238.1"/>
    </source>
</evidence>
<dbReference type="InterPro" id="IPR009057">
    <property type="entry name" value="Homeodomain-like_sf"/>
</dbReference>
<name>A0A3P1SW31_9GAMM</name>
<dbReference type="Pfam" id="PF17918">
    <property type="entry name" value="TetR_C_15"/>
    <property type="match status" value="1"/>
</dbReference>
<evidence type="ECO:0000256" key="1">
    <source>
        <dbReference type="ARBA" id="ARBA00023015"/>
    </source>
</evidence>
<dbReference type="GO" id="GO:0003700">
    <property type="term" value="F:DNA-binding transcription factor activity"/>
    <property type="evidence" value="ECO:0007669"/>
    <property type="project" value="TreeGrafter"/>
</dbReference>
<evidence type="ECO:0000256" key="4">
    <source>
        <dbReference type="PROSITE-ProRule" id="PRU00335"/>
    </source>
</evidence>
<gene>
    <name evidence="7" type="ORF">EHS89_01355</name>
</gene>
<dbReference type="OrthoDB" id="9816320at2"/>
<keyword evidence="8" id="KW-1185">Reference proteome</keyword>
<keyword evidence="1" id="KW-0805">Transcription regulation</keyword>
<dbReference type="PROSITE" id="PS50977">
    <property type="entry name" value="HTH_TETR_2"/>
    <property type="match status" value="1"/>
</dbReference>
<keyword evidence="2 4" id="KW-0238">DNA-binding</keyword>
<dbReference type="PANTHER" id="PTHR30055:SF234">
    <property type="entry name" value="HTH-TYPE TRANSCRIPTIONAL REGULATOR BETI"/>
    <property type="match status" value="1"/>
</dbReference>
<evidence type="ECO:0000256" key="2">
    <source>
        <dbReference type="ARBA" id="ARBA00023125"/>
    </source>
</evidence>
<keyword evidence="3" id="KW-0804">Transcription</keyword>
<dbReference type="GO" id="GO:0000976">
    <property type="term" value="F:transcription cis-regulatory region binding"/>
    <property type="evidence" value="ECO:0007669"/>
    <property type="project" value="TreeGrafter"/>
</dbReference>
<dbReference type="Pfam" id="PF00440">
    <property type="entry name" value="TetR_N"/>
    <property type="match status" value="1"/>
</dbReference>
<feature type="DNA-binding region" description="H-T-H motif" evidence="4">
    <location>
        <begin position="56"/>
        <end position="75"/>
    </location>
</feature>
<dbReference type="SUPFAM" id="SSF46689">
    <property type="entry name" value="Homeodomain-like"/>
    <property type="match status" value="1"/>
</dbReference>
<feature type="compositionally biased region" description="Basic and acidic residues" evidence="5">
    <location>
        <begin position="9"/>
        <end position="19"/>
    </location>
</feature>
<feature type="domain" description="HTH tetR-type" evidence="6">
    <location>
        <begin position="33"/>
        <end position="93"/>
    </location>
</feature>
<proteinExistence type="predicted"/>
<sequence>MTANFQDRALTEKTRKKSQDLAPRNAPVQGRSKKRSKEIIDVTGELLERVGLDDLNTILIAKEVGISVGSLYHYFPNKHAILYAMGSRWLETVEAALDQIASWPVEAMPMDELVEQMLSLKLNTYKRQKAILTLVQAMFSVPELRELDDQHDELEISRMAEVFKRMGIQRHLKERERLGRLYLEVTHSVMLVVVNQKGERAKRTMADLQMIICNLLNQHLSDAE</sequence>
<dbReference type="Gene3D" id="1.10.357.10">
    <property type="entry name" value="Tetracycline Repressor, domain 2"/>
    <property type="match status" value="1"/>
</dbReference>
<dbReference type="InterPro" id="IPR050109">
    <property type="entry name" value="HTH-type_TetR-like_transc_reg"/>
</dbReference>
<protein>
    <submittedName>
        <fullName evidence="7">TetR/AcrR family transcriptional regulator</fullName>
    </submittedName>
</protein>
<reference evidence="7 8" key="1">
    <citation type="submission" date="2018-11" db="EMBL/GenBank/DDBJ databases">
        <title>The draft genome sequence of Amphritea balenae JAMM 1525T.</title>
        <authorList>
            <person name="Fang Z."/>
            <person name="Zhang Y."/>
            <person name="Han X."/>
        </authorList>
    </citation>
    <scope>NUCLEOTIDE SEQUENCE [LARGE SCALE GENOMIC DNA]</scope>
    <source>
        <strain evidence="7 8">JAMM 1525</strain>
    </source>
</reference>